<name>A0AAD3HSW8_9CHLO</name>
<feature type="compositionally biased region" description="Acidic residues" evidence="1">
    <location>
        <begin position="1"/>
        <end position="10"/>
    </location>
</feature>
<protein>
    <submittedName>
        <fullName evidence="2">Uncharacterized protein</fullName>
    </submittedName>
</protein>
<gene>
    <name evidence="2" type="ORF">Agub_g14177</name>
</gene>
<sequence>GEEAEEEGGESEGGGQPAPSTAALLLRGMRHRRAFSSSGAGSGGEWPGSPSSSSPPPLDPSAPAPSVPLGDLEALAGALRAELPAQAAALQGLRTQHDIVATRLDWARRRPDVYGGRGGGA</sequence>
<dbReference type="Proteomes" id="UP001054857">
    <property type="component" value="Unassembled WGS sequence"/>
</dbReference>
<reference evidence="2 3" key="1">
    <citation type="journal article" date="2021" name="Sci. Rep.">
        <title>Genome sequencing of the multicellular alga Astrephomene provides insights into convergent evolution of germ-soma differentiation.</title>
        <authorList>
            <person name="Yamashita S."/>
            <person name="Yamamoto K."/>
            <person name="Matsuzaki R."/>
            <person name="Suzuki S."/>
            <person name="Yamaguchi H."/>
            <person name="Hirooka S."/>
            <person name="Minakuchi Y."/>
            <person name="Miyagishima S."/>
            <person name="Kawachi M."/>
            <person name="Toyoda A."/>
            <person name="Nozaki H."/>
        </authorList>
    </citation>
    <scope>NUCLEOTIDE SEQUENCE [LARGE SCALE GENOMIC DNA]</scope>
    <source>
        <strain evidence="2 3">NIES-4017</strain>
    </source>
</reference>
<evidence type="ECO:0000256" key="1">
    <source>
        <dbReference type="SAM" id="MobiDB-lite"/>
    </source>
</evidence>
<feature type="region of interest" description="Disordered" evidence="1">
    <location>
        <begin position="1"/>
        <end position="69"/>
    </location>
</feature>
<evidence type="ECO:0000313" key="3">
    <source>
        <dbReference type="Proteomes" id="UP001054857"/>
    </source>
</evidence>
<evidence type="ECO:0000313" key="2">
    <source>
        <dbReference type="EMBL" id="GFR51726.1"/>
    </source>
</evidence>
<feature type="non-terminal residue" evidence="2">
    <location>
        <position position="1"/>
    </location>
</feature>
<dbReference type="AlphaFoldDB" id="A0AAD3HSW8"/>
<feature type="non-terminal residue" evidence="2">
    <location>
        <position position="121"/>
    </location>
</feature>
<accession>A0AAD3HSW8</accession>
<keyword evidence="3" id="KW-1185">Reference proteome</keyword>
<dbReference type="EMBL" id="BMAR01000053">
    <property type="protein sequence ID" value="GFR51726.1"/>
    <property type="molecule type" value="Genomic_DNA"/>
</dbReference>
<feature type="compositionally biased region" description="Pro residues" evidence="1">
    <location>
        <begin position="53"/>
        <end position="66"/>
    </location>
</feature>
<organism evidence="2 3">
    <name type="scientific">Astrephomene gubernaculifera</name>
    <dbReference type="NCBI Taxonomy" id="47775"/>
    <lineage>
        <taxon>Eukaryota</taxon>
        <taxon>Viridiplantae</taxon>
        <taxon>Chlorophyta</taxon>
        <taxon>core chlorophytes</taxon>
        <taxon>Chlorophyceae</taxon>
        <taxon>CS clade</taxon>
        <taxon>Chlamydomonadales</taxon>
        <taxon>Astrephomenaceae</taxon>
        <taxon>Astrephomene</taxon>
    </lineage>
</organism>
<comment type="caution">
    <text evidence="2">The sequence shown here is derived from an EMBL/GenBank/DDBJ whole genome shotgun (WGS) entry which is preliminary data.</text>
</comment>
<proteinExistence type="predicted"/>